<accession>A0AAE1TIX5</accession>
<sequence>MQDREGGQKQDKTEGHTQEMSCQRRPSCVLRLLSLPATTQTSKPDVRCFTCVGVVGGGLGSGVLRVPSSISIYSCVTGITTCSVQMPKISYEHRLQTPWIMMLPDLT</sequence>
<dbReference type="AlphaFoldDB" id="A0AAE1TIX5"/>
<feature type="region of interest" description="Disordered" evidence="1">
    <location>
        <begin position="1"/>
        <end position="22"/>
    </location>
</feature>
<name>A0AAE1TIX5_9EUCA</name>
<evidence type="ECO:0000313" key="2">
    <source>
        <dbReference type="EMBL" id="KAK4286862.1"/>
    </source>
</evidence>
<feature type="compositionally biased region" description="Basic and acidic residues" evidence="1">
    <location>
        <begin position="1"/>
        <end position="17"/>
    </location>
</feature>
<dbReference type="EMBL" id="JAWZYT010007271">
    <property type="protein sequence ID" value="KAK4286862.1"/>
    <property type="molecule type" value="Genomic_DNA"/>
</dbReference>
<evidence type="ECO:0000256" key="1">
    <source>
        <dbReference type="SAM" id="MobiDB-lite"/>
    </source>
</evidence>
<comment type="caution">
    <text evidence="2">The sequence shown here is derived from an EMBL/GenBank/DDBJ whole genome shotgun (WGS) entry which is preliminary data.</text>
</comment>
<proteinExistence type="predicted"/>
<keyword evidence="3" id="KW-1185">Reference proteome</keyword>
<reference evidence="2" key="1">
    <citation type="submission" date="2023-11" db="EMBL/GenBank/DDBJ databases">
        <title>Genome assemblies of two species of porcelain crab, Petrolisthes cinctipes and Petrolisthes manimaculis (Anomura: Porcellanidae).</title>
        <authorList>
            <person name="Angst P."/>
        </authorList>
    </citation>
    <scope>NUCLEOTIDE SEQUENCE</scope>
    <source>
        <strain evidence="2">PB745_02</strain>
        <tissue evidence="2">Gill</tissue>
    </source>
</reference>
<protein>
    <submittedName>
        <fullName evidence="2">Uncharacterized protein</fullName>
    </submittedName>
</protein>
<gene>
    <name evidence="2" type="ORF">Pmani_040050</name>
</gene>
<evidence type="ECO:0000313" key="3">
    <source>
        <dbReference type="Proteomes" id="UP001292094"/>
    </source>
</evidence>
<dbReference type="Proteomes" id="UP001292094">
    <property type="component" value="Unassembled WGS sequence"/>
</dbReference>
<organism evidence="2 3">
    <name type="scientific">Petrolisthes manimaculis</name>
    <dbReference type="NCBI Taxonomy" id="1843537"/>
    <lineage>
        <taxon>Eukaryota</taxon>
        <taxon>Metazoa</taxon>
        <taxon>Ecdysozoa</taxon>
        <taxon>Arthropoda</taxon>
        <taxon>Crustacea</taxon>
        <taxon>Multicrustacea</taxon>
        <taxon>Malacostraca</taxon>
        <taxon>Eumalacostraca</taxon>
        <taxon>Eucarida</taxon>
        <taxon>Decapoda</taxon>
        <taxon>Pleocyemata</taxon>
        <taxon>Anomura</taxon>
        <taxon>Galatheoidea</taxon>
        <taxon>Porcellanidae</taxon>
        <taxon>Petrolisthes</taxon>
    </lineage>
</organism>